<feature type="region of interest" description="Disordered" evidence="9">
    <location>
        <begin position="497"/>
        <end position="531"/>
    </location>
</feature>
<dbReference type="InterPro" id="IPR001254">
    <property type="entry name" value="Trypsin_dom"/>
</dbReference>
<dbReference type="PANTHER" id="PTHR24264:SF65">
    <property type="entry name" value="SRCR DOMAIN-CONTAINING PROTEIN"/>
    <property type="match status" value="1"/>
</dbReference>
<feature type="region of interest" description="Disordered" evidence="9">
    <location>
        <begin position="322"/>
        <end position="480"/>
    </location>
</feature>
<feature type="compositionally biased region" description="Basic and acidic residues" evidence="9">
    <location>
        <begin position="384"/>
        <end position="393"/>
    </location>
</feature>
<evidence type="ECO:0000256" key="6">
    <source>
        <dbReference type="ARBA" id="ARBA00022825"/>
    </source>
</evidence>
<dbReference type="GO" id="GO:0004252">
    <property type="term" value="F:serine-type endopeptidase activity"/>
    <property type="evidence" value="ECO:0007669"/>
    <property type="project" value="InterPro"/>
</dbReference>
<feature type="region of interest" description="Disordered" evidence="9">
    <location>
        <begin position="1075"/>
        <end position="1115"/>
    </location>
</feature>
<evidence type="ECO:0000313" key="11">
    <source>
        <dbReference type="EMBL" id="MDE48376.1"/>
    </source>
</evidence>
<dbReference type="InterPro" id="IPR018114">
    <property type="entry name" value="TRYPSIN_HIS"/>
</dbReference>
<feature type="compositionally biased region" description="Polar residues" evidence="9">
    <location>
        <begin position="1462"/>
        <end position="1479"/>
    </location>
</feature>
<feature type="compositionally biased region" description="Polar residues" evidence="9">
    <location>
        <begin position="76"/>
        <end position="88"/>
    </location>
</feature>
<dbReference type="FunFam" id="2.40.10.10:FF:000146">
    <property type="entry name" value="Serine protease 53"/>
    <property type="match status" value="1"/>
</dbReference>
<evidence type="ECO:0000256" key="3">
    <source>
        <dbReference type="ARBA" id="ARBA00022670"/>
    </source>
</evidence>
<feature type="compositionally biased region" description="Low complexity" evidence="9">
    <location>
        <begin position="823"/>
        <end position="836"/>
    </location>
</feature>
<gene>
    <name evidence="11" type="primary">Proc</name>
    <name evidence="11" type="ORF">g.9440</name>
</gene>
<feature type="compositionally biased region" description="Basic and acidic residues" evidence="9">
    <location>
        <begin position="1239"/>
        <end position="1251"/>
    </location>
</feature>
<protein>
    <submittedName>
        <fullName evidence="11">Vitamin K-dependent protein C</fullName>
    </submittedName>
</protein>
<feature type="region of interest" description="Disordered" evidence="9">
    <location>
        <begin position="638"/>
        <end position="664"/>
    </location>
</feature>
<feature type="compositionally biased region" description="Low complexity" evidence="9">
    <location>
        <begin position="415"/>
        <end position="453"/>
    </location>
</feature>
<feature type="compositionally biased region" description="Low complexity" evidence="9">
    <location>
        <begin position="1329"/>
        <end position="1339"/>
    </location>
</feature>
<evidence type="ECO:0000256" key="7">
    <source>
        <dbReference type="ARBA" id="ARBA00023145"/>
    </source>
</evidence>
<evidence type="ECO:0000256" key="9">
    <source>
        <dbReference type="SAM" id="MobiDB-lite"/>
    </source>
</evidence>
<name>A0A6G1SCX4_9ACAR</name>
<reference evidence="11" key="1">
    <citation type="submission" date="2018-10" db="EMBL/GenBank/DDBJ databases">
        <title>Transcriptome assembly of Aceria tosichella (Wheat curl mite) Type 2.</title>
        <authorList>
            <person name="Scully E.D."/>
            <person name="Geib S.M."/>
            <person name="Palmer N.A."/>
            <person name="Gupta A.K."/>
            <person name="Sarath G."/>
            <person name="Tatineni S."/>
        </authorList>
    </citation>
    <scope>NUCLEOTIDE SEQUENCE</scope>
    <source>
        <strain evidence="11">LincolnNE</strain>
    </source>
</reference>
<evidence type="ECO:0000259" key="10">
    <source>
        <dbReference type="PROSITE" id="PS50240"/>
    </source>
</evidence>
<keyword evidence="4" id="KW-0732">Signal</keyword>
<feature type="compositionally biased region" description="Low complexity" evidence="9">
    <location>
        <begin position="1077"/>
        <end position="1089"/>
    </location>
</feature>
<feature type="compositionally biased region" description="Low complexity" evidence="9">
    <location>
        <begin position="497"/>
        <end position="506"/>
    </location>
</feature>
<feature type="compositionally biased region" description="Polar residues" evidence="9">
    <location>
        <begin position="1289"/>
        <end position="1319"/>
    </location>
</feature>
<keyword evidence="3" id="KW-0645">Protease</keyword>
<evidence type="ECO:0000256" key="2">
    <source>
        <dbReference type="ARBA" id="ARBA00022525"/>
    </source>
</evidence>
<feature type="region of interest" description="Disordered" evidence="9">
    <location>
        <begin position="1145"/>
        <end position="1190"/>
    </location>
</feature>
<keyword evidence="7" id="KW-0865">Zymogen</keyword>
<feature type="compositionally biased region" description="Low complexity" evidence="9">
    <location>
        <begin position="1150"/>
        <end position="1165"/>
    </location>
</feature>
<dbReference type="GO" id="GO:0006508">
    <property type="term" value="P:proteolysis"/>
    <property type="evidence" value="ECO:0007669"/>
    <property type="project" value="UniProtKB-KW"/>
</dbReference>
<feature type="region of interest" description="Disordered" evidence="9">
    <location>
        <begin position="1205"/>
        <end position="1489"/>
    </location>
</feature>
<feature type="compositionally biased region" description="Polar residues" evidence="9">
    <location>
        <begin position="192"/>
        <end position="201"/>
    </location>
</feature>
<feature type="compositionally biased region" description="Polar residues" evidence="9">
    <location>
        <begin position="1401"/>
        <end position="1425"/>
    </location>
</feature>
<dbReference type="Pfam" id="PF00089">
    <property type="entry name" value="Trypsin"/>
    <property type="match status" value="1"/>
</dbReference>
<feature type="compositionally biased region" description="Polar residues" evidence="9">
    <location>
        <begin position="812"/>
        <end position="822"/>
    </location>
</feature>
<feature type="region of interest" description="Disordered" evidence="9">
    <location>
        <begin position="562"/>
        <end position="593"/>
    </location>
</feature>
<proteinExistence type="predicted"/>
<dbReference type="PRINTS" id="PR00722">
    <property type="entry name" value="CHYMOTRYPSIN"/>
</dbReference>
<evidence type="ECO:0000256" key="8">
    <source>
        <dbReference type="ARBA" id="ARBA00023157"/>
    </source>
</evidence>
<sequence length="1767" mass="189968">MDRVSLNGTPVETSAPIFNGDNDTNPTASVADVPKGSVQDKGDEAESLPEDLRSQTAPPKDPQVSQQQQQQQQQQHYQNGQRDTSNESANDRGLQQQHEQHQQGASSSVSTVPGLYSTTEPSKGIDELAASEQQQQQKSTSNIQLYDDHQSRSVYFLSSGVDPATSDEPNQTAQHQHNSEQQDGKHLEQQHKLSSGKSQQAHDLAQSVGDVKLSASQSFDTPLSTTTSTIAPTTTTINTSTTTSRPVDRIVVIHTINGTAYLPSGQAASSSSIQSFMRQHSRPLYANWSDYQQLMMHSRTPQQNAVVYHSNIDPVRRYSPVILNNQGSSNNNNNNSQQATNDLNNSHQFQQHQSGGGGSGSTLTTTPKSSFITTSNSVTETPDPELKVLKDQHSAGSRQSLPSNNVQSYQDNERTISTSVPTTTTTTKSPPTPVTAATITEYDTTTTSPTFLTPEQAHDESVLSSSATEQNGDPASSAGSVSGIASFLGTLFDSFMSSSSSTADSDGQNEARAPLSDSTGAPSTLSNSQQNDRRLGLDLSFRQQNELSSPQQTINNINQSQFQSVGGHPLDGDNLMTSDGTSDSSLYNSQQDAGQQQLPRCNGYCSLDQFLHLCDSHYSSSDCGRSQKCCVTSVSSNAGGDQQQVSSSSQQNPPSGASSSSSHNQICRGTCLPIYHSSLCMKPNEIQLDSINCLPSQLCCSQPSSMIDGNNHLEDSNGASDGSDSNHNTLAHQHQASSNGGSSGVTDGSFSKDQSLSVALVPPPPPTIGAGMVDQQAASNRYATQTNLAPQMNQFQLAQSGLANPQQQQQQYLPTSRPQASMTSTTKSNNQQQSQTSGGGIMNQIFQMFKSNTGLTKQRPRQQQSSTQAPMQVIYDPQVQYHRQIVNYNNNNNNNPQQMIASASNLGPAIHTAPNQQQQQLVYSALQHQAASNGQAGPILLAPNGQPFVATLTNPQAVTNYQALVGNGQNRNKQQLGLAPVGSTLSQQADQTHPYITDPMQYAAMLQKQYSQQPAVTIQAQQTSKQPVQQTAVNQLQMHSHPSQFLLAASEQQPQQQQLTLINAANQMNYMNHHQHLLQQQQQQQQNQNRVAYQSARPQAGQQQVPAQSPLAGPQVFPQQMTNYQQQPSSWTYSAHLSQPDQTLAGANAQQQQPAHKQQQQQQQPSPLPPNNVKRVQHQNNGPGSMSFGPADAATAVIQQSQPNFKPVVGHSNNRQQYGWTGTTSTNRQQDQAVLPNDNMEHQHTSGDKRMKPIVSQQVGESSDNRLLQPVTSSRPNNPEADADVVSAMTDQQQSPADMRPPQQTNTRLGPQQPQQQVKPASYLPKIVTTSTTTTTTSTLPPPPPSPPAKHTDQHQSSLSLSSSNLRPIHAPTDDDGVTVLTDSGDDSESPVPTSIPDEFATTTPNSASLNTQAGPATNPNQANDSGDLATTDDESVSPDLSTDGLTISSSSSSSSSMSTSHNNMLTDGTSSTVATDQNAPPFDSASRSKVVTTACGLPGPNRLDLRLNSVSASRARAGRVMGGFESEPGYWCWQAALMNGKNEYLCGGALIGTKWVLTAAHCVTQHLRSESQLYVRLGQSNLNTTSLTERRAARNVLVKTSYVHHNHNGITLDNDIALLRLDESVDLGEPNICTICLPERNPGKQLEPGRRCTVTGYGYETEQGPAALRVRQTDLPLVGDQECQTKVSATLQKPFVLPASSFCAGGEPGQDACHGDGGSPLSCLVDGYYVLEGLVSWGYGCGKMSGLFAKVSNFVGWINQIVSVNS</sequence>
<evidence type="ECO:0000256" key="5">
    <source>
        <dbReference type="ARBA" id="ARBA00022801"/>
    </source>
</evidence>
<feature type="compositionally biased region" description="Polar residues" evidence="9">
    <location>
        <begin position="1439"/>
        <end position="1448"/>
    </location>
</feature>
<feature type="compositionally biased region" description="Low complexity" evidence="9">
    <location>
        <begin position="361"/>
        <end position="370"/>
    </location>
</feature>
<organism evidence="11">
    <name type="scientific">Aceria tosichella</name>
    <name type="common">wheat curl mite</name>
    <dbReference type="NCBI Taxonomy" id="561515"/>
    <lineage>
        <taxon>Eukaryota</taxon>
        <taxon>Metazoa</taxon>
        <taxon>Ecdysozoa</taxon>
        <taxon>Arthropoda</taxon>
        <taxon>Chelicerata</taxon>
        <taxon>Arachnida</taxon>
        <taxon>Acari</taxon>
        <taxon>Acariformes</taxon>
        <taxon>Trombidiformes</taxon>
        <taxon>Prostigmata</taxon>
        <taxon>Eupodina</taxon>
        <taxon>Eriophyoidea</taxon>
        <taxon>Eriophyidae</taxon>
        <taxon>Eriophyinae</taxon>
        <taxon>Aceriini</taxon>
        <taxon>Aceria</taxon>
    </lineage>
</organism>
<feature type="compositionally biased region" description="Polar residues" evidence="9">
    <location>
        <begin position="394"/>
        <end position="410"/>
    </location>
</feature>
<dbReference type="PANTHER" id="PTHR24264">
    <property type="entry name" value="TRYPSIN-RELATED"/>
    <property type="match status" value="1"/>
</dbReference>
<feature type="domain" description="Peptidase S1" evidence="10">
    <location>
        <begin position="1521"/>
        <end position="1764"/>
    </location>
</feature>
<feature type="compositionally biased region" description="Low complexity" evidence="9">
    <location>
        <begin position="324"/>
        <end position="345"/>
    </location>
</feature>
<feature type="compositionally biased region" description="Polar residues" evidence="9">
    <location>
        <begin position="1090"/>
        <end position="1107"/>
    </location>
</feature>
<dbReference type="InterPro" id="IPR009003">
    <property type="entry name" value="Peptidase_S1_PA"/>
</dbReference>
<dbReference type="GO" id="GO:0005615">
    <property type="term" value="C:extracellular space"/>
    <property type="evidence" value="ECO:0007669"/>
    <property type="project" value="TreeGrafter"/>
</dbReference>
<dbReference type="EMBL" id="GGYP01003605">
    <property type="protein sequence ID" value="MDE48376.1"/>
    <property type="molecule type" value="Transcribed_RNA"/>
</dbReference>
<dbReference type="Gene3D" id="2.40.10.10">
    <property type="entry name" value="Trypsin-like serine proteases"/>
    <property type="match status" value="1"/>
</dbReference>
<feature type="compositionally biased region" description="Polar residues" evidence="9">
    <location>
        <begin position="1255"/>
        <end position="1277"/>
    </location>
</feature>
<feature type="compositionally biased region" description="Low complexity" evidence="9">
    <location>
        <begin position="66"/>
        <end position="75"/>
    </location>
</feature>
<feature type="compositionally biased region" description="Polar residues" evidence="9">
    <location>
        <begin position="516"/>
        <end position="530"/>
    </location>
</feature>
<feature type="compositionally biased region" description="Polar residues" evidence="9">
    <location>
        <begin position="167"/>
        <end position="176"/>
    </location>
</feature>
<feature type="compositionally biased region" description="Polar residues" evidence="9">
    <location>
        <begin position="1"/>
        <end position="12"/>
    </location>
</feature>
<accession>A0A6G1SCX4</accession>
<keyword evidence="8" id="KW-1015">Disulfide bond</keyword>
<feature type="compositionally biased region" description="Low complexity" evidence="9">
    <location>
        <begin position="221"/>
        <end position="242"/>
    </location>
</feature>
<dbReference type="InterPro" id="IPR001314">
    <property type="entry name" value="Peptidase_S1A"/>
</dbReference>
<dbReference type="InterPro" id="IPR050127">
    <property type="entry name" value="Serine_Proteases_S1"/>
</dbReference>
<feature type="compositionally biased region" description="Low complexity" evidence="9">
    <location>
        <begin position="642"/>
        <end position="664"/>
    </location>
</feature>
<comment type="subcellular location">
    <subcellularLocation>
        <location evidence="1">Secreted</location>
    </subcellularLocation>
</comment>
<feature type="compositionally biased region" description="Polar residues" evidence="9">
    <location>
        <begin position="371"/>
        <end position="380"/>
    </location>
</feature>
<keyword evidence="2" id="KW-0964">Secreted</keyword>
<feature type="compositionally biased region" description="Basic and acidic residues" evidence="9">
    <location>
        <begin position="177"/>
        <end position="191"/>
    </location>
</feature>
<feature type="region of interest" description="Disordered" evidence="9">
    <location>
        <begin position="710"/>
        <end position="751"/>
    </location>
</feature>
<dbReference type="CDD" id="cd00190">
    <property type="entry name" value="Tryp_SPc"/>
    <property type="match status" value="1"/>
</dbReference>
<feature type="region of interest" description="Disordered" evidence="9">
    <location>
        <begin position="159"/>
        <end position="205"/>
    </location>
</feature>
<dbReference type="InterPro" id="IPR043504">
    <property type="entry name" value="Peptidase_S1_PA_chymotrypsin"/>
</dbReference>
<feature type="compositionally biased region" description="Polar residues" evidence="9">
    <location>
        <begin position="1211"/>
        <end position="1232"/>
    </location>
</feature>
<dbReference type="SMART" id="SM00020">
    <property type="entry name" value="Tryp_SPc"/>
    <property type="match status" value="1"/>
</dbReference>
<feature type="compositionally biased region" description="Polar residues" evidence="9">
    <location>
        <begin position="104"/>
        <end position="121"/>
    </location>
</feature>
<feature type="compositionally biased region" description="Polar residues" evidence="9">
    <location>
        <begin position="727"/>
        <end position="751"/>
    </location>
</feature>
<evidence type="ECO:0000256" key="4">
    <source>
        <dbReference type="ARBA" id="ARBA00022729"/>
    </source>
</evidence>
<keyword evidence="5" id="KW-0378">Hydrolase</keyword>
<feature type="compositionally biased region" description="Polar residues" evidence="9">
    <location>
        <begin position="462"/>
        <end position="474"/>
    </location>
</feature>
<feature type="compositionally biased region" description="Polar residues" evidence="9">
    <location>
        <begin position="575"/>
        <end position="593"/>
    </location>
</feature>
<feature type="region of interest" description="Disordered" evidence="9">
    <location>
        <begin position="1"/>
        <end position="147"/>
    </location>
</feature>
<evidence type="ECO:0000256" key="1">
    <source>
        <dbReference type="ARBA" id="ARBA00004613"/>
    </source>
</evidence>
<feature type="compositionally biased region" description="Low complexity" evidence="9">
    <location>
        <begin position="716"/>
        <end position="726"/>
    </location>
</feature>
<dbReference type="SUPFAM" id="SSF50494">
    <property type="entry name" value="Trypsin-like serine proteases"/>
    <property type="match status" value="1"/>
</dbReference>
<feature type="compositionally biased region" description="Low complexity" evidence="9">
    <location>
        <begin position="1449"/>
        <end position="1461"/>
    </location>
</feature>
<dbReference type="PROSITE" id="PS50240">
    <property type="entry name" value="TRYPSIN_DOM"/>
    <property type="match status" value="1"/>
</dbReference>
<feature type="region of interest" description="Disordered" evidence="9">
    <location>
        <begin position="801"/>
        <end position="838"/>
    </location>
</feature>
<dbReference type="PROSITE" id="PS00134">
    <property type="entry name" value="TRYPSIN_HIS"/>
    <property type="match status" value="1"/>
</dbReference>
<keyword evidence="6" id="KW-0720">Serine protease</keyword>
<feature type="region of interest" description="Disordered" evidence="9">
    <location>
        <begin position="217"/>
        <end position="242"/>
    </location>
</feature>